<keyword evidence="2" id="KW-1185">Reference proteome</keyword>
<keyword evidence="1" id="KW-0560">Oxidoreductase</keyword>
<dbReference type="RefSeq" id="WP_136164550.1">
    <property type="nucleotide sequence ID" value="NZ_KZ819071.1"/>
</dbReference>
<sequence>MASAETKVIQRQQAVTAALTDIRAILAQGELSRVIVDRVAHRLAQLAARHELFGPEDFPPPSETVETSTRYRLNSEDGDDDLALYLNSLLPGKSTLPHNHTTWAAIAAVEGDELNRIYQRLDDGGQPDRADLQLVREVVVRPGEPLAFLPDDIHSIHVAGDRPIRHLHLYGQPLETLVRRVAIDPQTGKVTNYNATQMKPSENRA</sequence>
<gene>
    <name evidence="1" type="ORF">DDT56_00415</name>
</gene>
<keyword evidence="1" id="KW-0223">Dioxygenase</keyword>
<evidence type="ECO:0000313" key="2">
    <source>
        <dbReference type="Proteomes" id="UP000296159"/>
    </source>
</evidence>
<dbReference type="Gene3D" id="2.60.120.10">
    <property type="entry name" value="Jelly Rolls"/>
    <property type="match status" value="1"/>
</dbReference>
<evidence type="ECO:0000313" key="1">
    <source>
        <dbReference type="EMBL" id="PWC19477.1"/>
    </source>
</evidence>
<protein>
    <submittedName>
        <fullName evidence="1">Cysteine dioxygenase</fullName>
    </submittedName>
</protein>
<proteinExistence type="predicted"/>
<dbReference type="SUPFAM" id="SSF51182">
    <property type="entry name" value="RmlC-like cupins"/>
    <property type="match status" value="1"/>
</dbReference>
<dbReference type="Proteomes" id="UP000296159">
    <property type="component" value="Unassembled WGS sequence"/>
</dbReference>
<accession>A0A2U1UCY4</accession>
<dbReference type="EMBL" id="QDKH01000001">
    <property type="protein sequence ID" value="PWC19477.1"/>
    <property type="molecule type" value="Genomic_DNA"/>
</dbReference>
<dbReference type="AlphaFoldDB" id="A0A2U1UCY4"/>
<comment type="caution">
    <text evidence="1">The sequence shown here is derived from an EMBL/GenBank/DDBJ whole genome shotgun (WGS) entry which is preliminary data.</text>
</comment>
<dbReference type="GO" id="GO:0051213">
    <property type="term" value="F:dioxygenase activity"/>
    <property type="evidence" value="ECO:0007669"/>
    <property type="project" value="UniProtKB-KW"/>
</dbReference>
<organism evidence="1 2">
    <name type="scientific">Brenneria corticis</name>
    <dbReference type="NCBI Taxonomy" id="2173106"/>
    <lineage>
        <taxon>Bacteria</taxon>
        <taxon>Pseudomonadati</taxon>
        <taxon>Pseudomonadota</taxon>
        <taxon>Gammaproteobacteria</taxon>
        <taxon>Enterobacterales</taxon>
        <taxon>Pectobacteriaceae</taxon>
        <taxon>Brenneria</taxon>
    </lineage>
</organism>
<reference evidence="1 2" key="1">
    <citation type="submission" date="2018-04" db="EMBL/GenBank/DDBJ databases">
        <title>Brenneria corticis sp.nov.</title>
        <authorList>
            <person name="Li Y."/>
        </authorList>
    </citation>
    <scope>NUCLEOTIDE SEQUENCE [LARGE SCALE GENOMIC DNA]</scope>
    <source>
        <strain evidence="1 2">CFCC 11842</strain>
    </source>
</reference>
<dbReference type="CDD" id="cd10548">
    <property type="entry name" value="cupin_CDO"/>
    <property type="match status" value="1"/>
</dbReference>
<name>A0A2U1UCY4_9GAMM</name>
<dbReference type="InterPro" id="IPR011051">
    <property type="entry name" value="RmlC_Cupin_sf"/>
</dbReference>
<dbReference type="InterPro" id="IPR014710">
    <property type="entry name" value="RmlC-like_jellyroll"/>
</dbReference>